<dbReference type="Pfam" id="PF00005">
    <property type="entry name" value="ABC_tran"/>
    <property type="match status" value="1"/>
</dbReference>
<sequence>MKLELIDIKKSFAGKEVLHGINLETSSGSSTAFLGRNGAGKTTTIRILMDVFKADSGEILIDGSPIDRKEIKLGYLPEERGMYAKTAILDQLIYFGRIKGLSKKESHDNAIELLEKVKLSEYKAKNLDTLSKGNQQKIQIIQTFINKPDIIILDEPFSGLDPVNSQILIDLIKEAVNEGTLLIFSSHQMSHVENFCDNIALIKDGSNVLTGNLKEIKKNMGEGRLRLSFYNDAVNYLQDIFDMVGQDNVKISDNDIIVRTSDKASELANYAINKDNFRAIAKYEPSLEEIFIEAVGDNDAK</sequence>
<keyword evidence="3" id="KW-0547">Nucleotide-binding</keyword>
<dbReference type="SUPFAM" id="SSF52540">
    <property type="entry name" value="P-loop containing nucleoside triphosphate hydrolases"/>
    <property type="match status" value="1"/>
</dbReference>
<dbReference type="SMART" id="SM00382">
    <property type="entry name" value="AAA"/>
    <property type="match status" value="1"/>
</dbReference>
<reference evidence="6" key="1">
    <citation type="submission" date="2022-04" db="EMBL/GenBank/DDBJ databases">
        <title>Complete genome sequences of Ezakiella coagulans and Fenollaria massiliensis.</title>
        <authorList>
            <person name="France M.T."/>
            <person name="Clifford J."/>
            <person name="Narina S."/>
            <person name="Rutt L."/>
            <person name="Ravel J."/>
        </authorList>
    </citation>
    <scope>NUCLEOTIDE SEQUENCE</scope>
    <source>
        <strain evidence="6">C0061C2</strain>
    </source>
</reference>
<organism evidence="6 7">
    <name type="scientific">Fenollaria massiliensis</name>
    <dbReference type="NCBI Taxonomy" id="938288"/>
    <lineage>
        <taxon>Bacteria</taxon>
        <taxon>Bacillati</taxon>
        <taxon>Bacillota</taxon>
        <taxon>Clostridia</taxon>
        <taxon>Eubacteriales</taxon>
        <taxon>Fenollaria</taxon>
    </lineage>
</organism>
<evidence type="ECO:0000313" key="6">
    <source>
        <dbReference type="EMBL" id="UQK59801.1"/>
    </source>
</evidence>
<dbReference type="InterPro" id="IPR003439">
    <property type="entry name" value="ABC_transporter-like_ATP-bd"/>
</dbReference>
<evidence type="ECO:0000259" key="5">
    <source>
        <dbReference type="PROSITE" id="PS50893"/>
    </source>
</evidence>
<dbReference type="Gene3D" id="3.40.50.300">
    <property type="entry name" value="P-loop containing nucleotide triphosphate hydrolases"/>
    <property type="match status" value="1"/>
</dbReference>
<name>A0A9E7IXR2_9FIRM</name>
<keyword evidence="2" id="KW-0813">Transport</keyword>
<evidence type="ECO:0000256" key="4">
    <source>
        <dbReference type="ARBA" id="ARBA00022840"/>
    </source>
</evidence>
<dbReference type="EMBL" id="CP096649">
    <property type="protein sequence ID" value="UQK59801.1"/>
    <property type="molecule type" value="Genomic_DNA"/>
</dbReference>
<keyword evidence="4 6" id="KW-0067">ATP-binding</keyword>
<dbReference type="PANTHER" id="PTHR42711:SF5">
    <property type="entry name" value="ABC TRANSPORTER ATP-BINDING PROTEIN NATA"/>
    <property type="match status" value="1"/>
</dbReference>
<dbReference type="Proteomes" id="UP000831151">
    <property type="component" value="Chromosome"/>
</dbReference>
<dbReference type="Pfam" id="PF13732">
    <property type="entry name" value="DrrA1-3_C"/>
    <property type="match status" value="1"/>
</dbReference>
<dbReference type="AlphaFoldDB" id="A0A9E7IXR2"/>
<accession>A0A9E7IXR2</accession>
<evidence type="ECO:0000256" key="1">
    <source>
        <dbReference type="ARBA" id="ARBA00005417"/>
    </source>
</evidence>
<evidence type="ECO:0000313" key="7">
    <source>
        <dbReference type="Proteomes" id="UP000831151"/>
    </source>
</evidence>
<gene>
    <name evidence="6" type="ORF">M1R53_03915</name>
</gene>
<dbReference type="RefSeq" id="WP_070599733.1">
    <property type="nucleotide sequence ID" value="NZ_CP096649.1"/>
</dbReference>
<dbReference type="PROSITE" id="PS00211">
    <property type="entry name" value="ABC_TRANSPORTER_1"/>
    <property type="match status" value="1"/>
</dbReference>
<dbReference type="InterPro" id="IPR025302">
    <property type="entry name" value="DrrA1/2-like_C"/>
</dbReference>
<proteinExistence type="inferred from homology"/>
<evidence type="ECO:0000256" key="2">
    <source>
        <dbReference type="ARBA" id="ARBA00022448"/>
    </source>
</evidence>
<dbReference type="PROSITE" id="PS50893">
    <property type="entry name" value="ABC_TRANSPORTER_2"/>
    <property type="match status" value="1"/>
</dbReference>
<dbReference type="InterPro" id="IPR003593">
    <property type="entry name" value="AAA+_ATPase"/>
</dbReference>
<dbReference type="InterPro" id="IPR050763">
    <property type="entry name" value="ABC_transporter_ATP-binding"/>
</dbReference>
<dbReference type="KEGG" id="fms:M1R53_03915"/>
<dbReference type="InterPro" id="IPR027417">
    <property type="entry name" value="P-loop_NTPase"/>
</dbReference>
<dbReference type="GO" id="GO:0005524">
    <property type="term" value="F:ATP binding"/>
    <property type="evidence" value="ECO:0007669"/>
    <property type="project" value="UniProtKB-KW"/>
</dbReference>
<evidence type="ECO:0000256" key="3">
    <source>
        <dbReference type="ARBA" id="ARBA00022741"/>
    </source>
</evidence>
<feature type="domain" description="ABC transporter" evidence="5">
    <location>
        <begin position="3"/>
        <end position="229"/>
    </location>
</feature>
<protein>
    <submittedName>
        <fullName evidence="6">ATP-binding cassette domain-containing protein</fullName>
    </submittedName>
</protein>
<dbReference type="InterPro" id="IPR017871">
    <property type="entry name" value="ABC_transporter-like_CS"/>
</dbReference>
<dbReference type="GO" id="GO:0016887">
    <property type="term" value="F:ATP hydrolysis activity"/>
    <property type="evidence" value="ECO:0007669"/>
    <property type="project" value="InterPro"/>
</dbReference>
<keyword evidence="7" id="KW-1185">Reference proteome</keyword>
<dbReference type="PANTHER" id="PTHR42711">
    <property type="entry name" value="ABC TRANSPORTER ATP-BINDING PROTEIN"/>
    <property type="match status" value="1"/>
</dbReference>
<comment type="similarity">
    <text evidence="1">Belongs to the ABC transporter superfamily.</text>
</comment>